<proteinExistence type="predicted"/>
<keyword evidence="3" id="KW-0804">Transcription</keyword>
<dbReference type="SMART" id="SM00895">
    <property type="entry name" value="FCD"/>
    <property type="match status" value="1"/>
</dbReference>
<dbReference type="InterPro" id="IPR008920">
    <property type="entry name" value="TF_FadR/GntR_C"/>
</dbReference>
<dbReference type="PANTHER" id="PTHR43537:SF5">
    <property type="entry name" value="UXU OPERON TRANSCRIPTIONAL REGULATOR"/>
    <property type="match status" value="1"/>
</dbReference>
<evidence type="ECO:0000259" key="4">
    <source>
        <dbReference type="PROSITE" id="PS50949"/>
    </source>
</evidence>
<organism evidence="5 6">
    <name type="scientific">Devosia neptuniae</name>
    <dbReference type="NCBI Taxonomy" id="191302"/>
    <lineage>
        <taxon>Bacteria</taxon>
        <taxon>Pseudomonadati</taxon>
        <taxon>Pseudomonadota</taxon>
        <taxon>Alphaproteobacteria</taxon>
        <taxon>Hyphomicrobiales</taxon>
        <taxon>Devosiaceae</taxon>
        <taxon>Devosia</taxon>
    </lineage>
</organism>
<dbReference type="Proteomes" id="UP001061862">
    <property type="component" value="Plasmid p_unnamed1"/>
</dbReference>
<keyword evidence="6" id="KW-1185">Reference proteome</keyword>
<keyword evidence="2" id="KW-0238">DNA-binding</keyword>
<dbReference type="Gene3D" id="1.20.120.530">
    <property type="entry name" value="GntR ligand-binding domain-like"/>
    <property type="match status" value="1"/>
</dbReference>
<dbReference type="SUPFAM" id="SSF46785">
    <property type="entry name" value="Winged helix' DNA-binding domain"/>
    <property type="match status" value="1"/>
</dbReference>
<dbReference type="RefSeq" id="WP_162740477.1">
    <property type="nucleotide sequence ID" value="NZ_CP104964.1"/>
</dbReference>
<dbReference type="Pfam" id="PF07729">
    <property type="entry name" value="FCD"/>
    <property type="match status" value="1"/>
</dbReference>
<sequence length="263" mass="29391">MSPTSEFPSLPLVDLVRSDELPSVGNMANRIYALLRKLIVEVKLLPGRALSEKEIAALLHVSKTPVREAIIRLADEGFVTVVPQGGTYVATIDVQRYMEACFIRFKLEEGAVIEATKRHSFEDIARLKTCLGEQRTAAEDEQFTDFFLLDEEFHRTIFAAARLPGAWGVVNQAKGEMDRMRHLKRVFAVRRTEQVIGEHEAIVAAIESGDVEAAREAVAKHLGSLESKIAELSKNPKIWAYIEQINTRVPKKRAPRGSKTVAE</sequence>
<dbReference type="PANTHER" id="PTHR43537">
    <property type="entry name" value="TRANSCRIPTIONAL REGULATOR, GNTR FAMILY"/>
    <property type="match status" value="1"/>
</dbReference>
<name>A0ABY6C657_9HYPH</name>
<dbReference type="SMART" id="SM00345">
    <property type="entry name" value="HTH_GNTR"/>
    <property type="match status" value="1"/>
</dbReference>
<protein>
    <submittedName>
        <fullName evidence="5">GntR family transcriptional regulator</fullName>
    </submittedName>
</protein>
<dbReference type="PROSITE" id="PS50949">
    <property type="entry name" value="HTH_GNTR"/>
    <property type="match status" value="1"/>
</dbReference>
<dbReference type="InterPro" id="IPR036388">
    <property type="entry name" value="WH-like_DNA-bd_sf"/>
</dbReference>
<evidence type="ECO:0000256" key="2">
    <source>
        <dbReference type="ARBA" id="ARBA00023125"/>
    </source>
</evidence>
<dbReference type="InterPro" id="IPR011711">
    <property type="entry name" value="GntR_C"/>
</dbReference>
<evidence type="ECO:0000256" key="1">
    <source>
        <dbReference type="ARBA" id="ARBA00023015"/>
    </source>
</evidence>
<keyword evidence="5" id="KW-0614">Plasmid</keyword>
<geneLocation type="plasmid" evidence="5 6">
    <name>p_unnamed1</name>
</geneLocation>
<accession>A0ABY6C657</accession>
<dbReference type="SUPFAM" id="SSF48008">
    <property type="entry name" value="GntR ligand-binding domain-like"/>
    <property type="match status" value="1"/>
</dbReference>
<dbReference type="InterPro" id="IPR000524">
    <property type="entry name" value="Tscrpt_reg_HTH_GntR"/>
</dbReference>
<keyword evidence="1" id="KW-0805">Transcription regulation</keyword>
<feature type="domain" description="HTH gntR-type" evidence="4">
    <location>
        <begin position="25"/>
        <end position="92"/>
    </location>
</feature>
<dbReference type="EMBL" id="CP104964">
    <property type="protein sequence ID" value="UXN67775.1"/>
    <property type="molecule type" value="Genomic_DNA"/>
</dbReference>
<dbReference type="CDD" id="cd07377">
    <property type="entry name" value="WHTH_GntR"/>
    <property type="match status" value="1"/>
</dbReference>
<gene>
    <name evidence="5" type="ORF">N8A98_01555</name>
</gene>
<evidence type="ECO:0000256" key="3">
    <source>
        <dbReference type="ARBA" id="ARBA00023163"/>
    </source>
</evidence>
<dbReference type="Pfam" id="PF00392">
    <property type="entry name" value="GntR"/>
    <property type="match status" value="1"/>
</dbReference>
<evidence type="ECO:0000313" key="5">
    <source>
        <dbReference type="EMBL" id="UXN67775.1"/>
    </source>
</evidence>
<dbReference type="Gene3D" id="1.10.10.10">
    <property type="entry name" value="Winged helix-like DNA-binding domain superfamily/Winged helix DNA-binding domain"/>
    <property type="match status" value="1"/>
</dbReference>
<reference evidence="5 6" key="1">
    <citation type="submission" date="2022-09" db="EMBL/GenBank/DDBJ databases">
        <title>Interaction between co-microsymbionts with complementary sets of symbiotic genes in legume-rhizobium systems.</title>
        <authorList>
            <person name="Safronova V."/>
            <person name="Sazanova A."/>
            <person name="Afonin A."/>
            <person name="Chirak E."/>
        </authorList>
    </citation>
    <scope>NUCLEOTIDE SEQUENCE [LARGE SCALE GENOMIC DNA]</scope>
    <source>
        <strain evidence="5 6">A18/4-1</strain>
        <plasmid evidence="5 6">p_unnamed1</plasmid>
    </source>
</reference>
<evidence type="ECO:0000313" key="6">
    <source>
        <dbReference type="Proteomes" id="UP001061862"/>
    </source>
</evidence>
<dbReference type="InterPro" id="IPR036390">
    <property type="entry name" value="WH_DNA-bd_sf"/>
</dbReference>